<accession>A0A6C0JIP4</accession>
<sequence>MDALMADTLSYSVWTDTFVFANIVDVFVMDALMADTLS</sequence>
<dbReference type="EMBL" id="MN740417">
    <property type="protein sequence ID" value="QHU05675.1"/>
    <property type="molecule type" value="Genomic_DNA"/>
</dbReference>
<dbReference type="AlphaFoldDB" id="A0A6C0JIP4"/>
<organism evidence="1">
    <name type="scientific">viral metagenome</name>
    <dbReference type="NCBI Taxonomy" id="1070528"/>
    <lineage>
        <taxon>unclassified sequences</taxon>
        <taxon>metagenomes</taxon>
        <taxon>organismal metagenomes</taxon>
    </lineage>
</organism>
<name>A0A6C0JIP4_9ZZZZ</name>
<protein>
    <submittedName>
        <fullName evidence="1">Uncharacterized protein</fullName>
    </submittedName>
</protein>
<reference evidence="1" key="1">
    <citation type="journal article" date="2020" name="Nature">
        <title>Giant virus diversity and host interactions through global metagenomics.</title>
        <authorList>
            <person name="Schulz F."/>
            <person name="Roux S."/>
            <person name="Paez-Espino D."/>
            <person name="Jungbluth S."/>
            <person name="Walsh D.A."/>
            <person name="Denef V.J."/>
            <person name="McMahon K.D."/>
            <person name="Konstantinidis K.T."/>
            <person name="Eloe-Fadrosh E.A."/>
            <person name="Kyrpides N.C."/>
            <person name="Woyke T."/>
        </authorList>
    </citation>
    <scope>NUCLEOTIDE SEQUENCE</scope>
    <source>
        <strain evidence="1">GVMAG-M-3300027736-24</strain>
    </source>
</reference>
<proteinExistence type="predicted"/>
<evidence type="ECO:0000313" key="1">
    <source>
        <dbReference type="EMBL" id="QHU05675.1"/>
    </source>
</evidence>